<comment type="PTM">
    <text evidence="6">Contains an active site 4-methylidene-imidazol-5-one (MIO), which is formed autocatalytically by cyclization and dehydration of residues Ala-Ser-Gly.</text>
</comment>
<dbReference type="UniPathway" id="UPA00379">
    <property type="reaction ID" value="UER00549"/>
</dbReference>
<dbReference type="EMBL" id="VEWK01000008">
    <property type="protein sequence ID" value="TNV11013.1"/>
    <property type="molecule type" value="Genomic_DNA"/>
</dbReference>
<dbReference type="SUPFAM" id="SSF48557">
    <property type="entry name" value="L-aspartase-like"/>
    <property type="match status" value="1"/>
</dbReference>
<reference evidence="10 13" key="3">
    <citation type="submission" date="2020-08" db="EMBL/GenBank/DDBJ databases">
        <title>Genomic Encyclopedia of Type Strains, Phase IV (KMG-IV): sequencing the most valuable type-strain genomes for metagenomic binning, comparative biology and taxonomic classification.</title>
        <authorList>
            <person name="Goeker M."/>
        </authorList>
    </citation>
    <scope>NUCLEOTIDE SEQUENCE [LARGE SCALE GENOMIC DNA]</scope>
    <source>
        <strain evidence="10 13">DSM 23868</strain>
    </source>
</reference>
<evidence type="ECO:0000256" key="1">
    <source>
        <dbReference type="ARBA" id="ARBA00005113"/>
    </source>
</evidence>
<dbReference type="FunFam" id="1.20.200.10:FF:000003">
    <property type="entry name" value="Histidine ammonia-lyase"/>
    <property type="match status" value="1"/>
</dbReference>
<dbReference type="HAMAP" id="MF_00229">
    <property type="entry name" value="His_ammonia_lyase"/>
    <property type="match status" value="1"/>
</dbReference>
<keyword evidence="3 6" id="KW-0369">Histidine metabolism</keyword>
<evidence type="ECO:0000256" key="6">
    <source>
        <dbReference type="HAMAP-Rule" id="MF_00229"/>
    </source>
</evidence>
<accession>A0A5C5CHZ8</accession>
<evidence type="ECO:0000313" key="12">
    <source>
        <dbReference type="Proteomes" id="UP000313390"/>
    </source>
</evidence>
<dbReference type="CDD" id="cd00332">
    <property type="entry name" value="PAL-HAL"/>
    <property type="match status" value="1"/>
</dbReference>
<dbReference type="GO" id="GO:0019557">
    <property type="term" value="P:L-histidine catabolic process to glutamate and formate"/>
    <property type="evidence" value="ECO:0007669"/>
    <property type="project" value="UniProtKB-UniPathway"/>
</dbReference>
<comment type="pathway">
    <text evidence="1 6 8">Amino-acid degradation; L-histidine degradation into L-glutamate; N-formimidoyl-L-glutamate from L-histidine: step 1/3.</text>
</comment>
<dbReference type="Proteomes" id="UP000553980">
    <property type="component" value="Unassembled WGS sequence"/>
</dbReference>
<dbReference type="EMBL" id="JACIEX010000008">
    <property type="protein sequence ID" value="MBB4094929.1"/>
    <property type="molecule type" value="Genomic_DNA"/>
</dbReference>
<comment type="catalytic activity">
    <reaction evidence="5 6 8">
        <text>L-histidine = trans-urocanate + NH4(+)</text>
        <dbReference type="Rhea" id="RHEA:21232"/>
        <dbReference type="ChEBI" id="CHEBI:17771"/>
        <dbReference type="ChEBI" id="CHEBI:28938"/>
        <dbReference type="ChEBI" id="CHEBI:57595"/>
        <dbReference type="EC" id="4.3.1.3"/>
    </reaction>
</comment>
<proteinExistence type="inferred from homology"/>
<organism evidence="11 12">
    <name type="scientific">Brucella pecoris</name>
    <dbReference type="NCBI Taxonomy" id="867683"/>
    <lineage>
        <taxon>Bacteria</taxon>
        <taxon>Pseudomonadati</taxon>
        <taxon>Pseudomonadota</taxon>
        <taxon>Alphaproteobacteria</taxon>
        <taxon>Hyphomicrobiales</taxon>
        <taxon>Brucellaceae</taxon>
        <taxon>Brucella/Ochrobactrum group</taxon>
        <taxon>Brucella</taxon>
    </lineage>
</organism>
<dbReference type="InterPro" id="IPR024083">
    <property type="entry name" value="Fumarase/histidase_N"/>
</dbReference>
<evidence type="ECO:0000256" key="5">
    <source>
        <dbReference type="ARBA" id="ARBA00049269"/>
    </source>
</evidence>
<evidence type="ECO:0000256" key="7">
    <source>
        <dbReference type="RuleBase" id="RU003954"/>
    </source>
</evidence>
<evidence type="ECO:0000313" key="10">
    <source>
        <dbReference type="EMBL" id="MBB4094929.1"/>
    </source>
</evidence>
<dbReference type="RefSeq" id="WP_140021594.1">
    <property type="nucleotide sequence ID" value="NZ_JACIEX010000008.1"/>
</dbReference>
<feature type="modified residue" description="2,3-didehydroalanine (Ser)" evidence="6">
    <location>
        <position position="143"/>
    </location>
</feature>
<gene>
    <name evidence="6 11" type="primary">hutH</name>
    <name evidence="11" type="ORF">FIB18_15675</name>
    <name evidence="10" type="ORF">GGQ79_003468</name>
</gene>
<name>A0A5C5CHZ8_9HYPH</name>
<evidence type="ECO:0000256" key="4">
    <source>
        <dbReference type="ARBA" id="ARBA00023239"/>
    </source>
</evidence>
<dbReference type="InterPro" id="IPR008948">
    <property type="entry name" value="L-Aspartase-like"/>
</dbReference>
<dbReference type="GO" id="GO:0005737">
    <property type="term" value="C:cytoplasm"/>
    <property type="evidence" value="ECO:0007669"/>
    <property type="project" value="UniProtKB-SubCell"/>
</dbReference>
<dbReference type="Gene3D" id="1.10.275.10">
    <property type="entry name" value="Fumarase/aspartase (N-terminal domain)"/>
    <property type="match status" value="1"/>
</dbReference>
<dbReference type="FunFam" id="1.10.275.10:FF:000005">
    <property type="entry name" value="Histidine ammonia-lyase"/>
    <property type="match status" value="1"/>
</dbReference>
<dbReference type="NCBIfam" id="TIGR01225">
    <property type="entry name" value="hutH"/>
    <property type="match status" value="1"/>
</dbReference>
<dbReference type="Proteomes" id="UP000313390">
    <property type="component" value="Unassembled WGS sequence"/>
</dbReference>
<dbReference type="GO" id="GO:0004397">
    <property type="term" value="F:histidine ammonia-lyase activity"/>
    <property type="evidence" value="ECO:0007669"/>
    <property type="project" value="UniProtKB-UniRule"/>
</dbReference>
<dbReference type="PROSITE" id="PS00488">
    <property type="entry name" value="PAL_HISTIDASE"/>
    <property type="match status" value="1"/>
</dbReference>
<sequence>MTIILKPGSVPLETLETIYRDAVPVRIDPAFHAGVEKAAARIAEIAAGDEPVYGINTGFGKLASIRIAAGDVATLQRNLILSHCCGVGEALPQNIVRLIMALKLISLGRGASGVRLEVITLIEDMLAKGVSPMIPEKGSVGASGDLAPLAHMTAAMIGEGEAFYQGERLPSAKALAKAGLKPVVLAAKEGLALINGTQTSTALALAGLFRAHRAAQTALITGALSTDAAMGSDAPFHEEIHTLRGHKGQIDAGRALRALLEGSVIRQSHLEGDQRVQDPYCIRCQPQVDGACLDILRQAARTLEIEANAVTDNPLVLSDGRAVSGGNFHAEPVAFAADQIALAVCEIGAISQRRIALLVDPALSFGLPAFLARKPGLNSGLMIAEVTSAALMSENKQMAHPASVDSTPTSANQEDHVSMACHGARRLLQMTANLNAIIGIEALTGALGVELREPLTTSPELAKVIAVLRAKVPTLEDDRYMADDLKNAAELVAEGALSGAVSSGILPALEA</sequence>
<dbReference type="InterPro" id="IPR005921">
    <property type="entry name" value="HutH"/>
</dbReference>
<dbReference type="PANTHER" id="PTHR10362">
    <property type="entry name" value="HISTIDINE AMMONIA-LYASE"/>
    <property type="match status" value="1"/>
</dbReference>
<protein>
    <recommendedName>
        <fullName evidence="2 6">Histidine ammonia-lyase</fullName>
        <shortName evidence="6">Histidase</shortName>
        <ecNumber evidence="2 6">4.3.1.3</ecNumber>
    </recommendedName>
</protein>
<keyword evidence="6" id="KW-0963">Cytoplasm</keyword>
<dbReference type="InterPro" id="IPR022313">
    <property type="entry name" value="Phe/His_NH3-lyase_AS"/>
</dbReference>
<dbReference type="Pfam" id="PF00221">
    <property type="entry name" value="Lyase_aromatic"/>
    <property type="match status" value="1"/>
</dbReference>
<dbReference type="GO" id="GO:0019556">
    <property type="term" value="P:L-histidine catabolic process to glutamate and formamide"/>
    <property type="evidence" value="ECO:0007669"/>
    <property type="project" value="UniProtKB-UniPathway"/>
</dbReference>
<evidence type="ECO:0000256" key="8">
    <source>
        <dbReference type="RuleBase" id="RU004479"/>
    </source>
</evidence>
<comment type="subcellular location">
    <subcellularLocation>
        <location evidence="6 9">Cytoplasm</location>
    </subcellularLocation>
</comment>
<evidence type="ECO:0000256" key="3">
    <source>
        <dbReference type="ARBA" id="ARBA00022808"/>
    </source>
</evidence>
<keyword evidence="13" id="KW-1185">Reference proteome</keyword>
<evidence type="ECO:0000313" key="13">
    <source>
        <dbReference type="Proteomes" id="UP000553980"/>
    </source>
</evidence>
<reference evidence="11 12" key="1">
    <citation type="journal article" date="2011" name="Int. J. Syst. Evol. Microbiol.">
        <title>Ochrobactrum pecoris sp. nov., isolated from farm animals.</title>
        <authorList>
            <person name="Kampfer P."/>
            <person name="Huber B."/>
            <person name="Busse H.J."/>
            <person name="Scholz H.C."/>
            <person name="Tomaso H."/>
            <person name="Hotzel H."/>
            <person name="Melzer F."/>
        </authorList>
    </citation>
    <scope>NUCLEOTIDE SEQUENCE [LARGE SCALE GENOMIC DNA]</scope>
    <source>
        <strain evidence="11 12">08RB2639</strain>
    </source>
</reference>
<dbReference type="EC" id="4.3.1.3" evidence="2 6"/>
<dbReference type="NCBIfam" id="NF006871">
    <property type="entry name" value="PRK09367.1"/>
    <property type="match status" value="1"/>
</dbReference>
<dbReference type="InterPro" id="IPR001106">
    <property type="entry name" value="Aromatic_Lyase"/>
</dbReference>
<dbReference type="OrthoDB" id="9806955at2"/>
<evidence type="ECO:0000313" key="11">
    <source>
        <dbReference type="EMBL" id="TNV11013.1"/>
    </source>
</evidence>
<evidence type="ECO:0000256" key="9">
    <source>
        <dbReference type="RuleBase" id="RU004480"/>
    </source>
</evidence>
<comment type="similarity">
    <text evidence="6 7">Belongs to the PAL/histidase family.</text>
</comment>
<evidence type="ECO:0000256" key="2">
    <source>
        <dbReference type="ARBA" id="ARBA00012994"/>
    </source>
</evidence>
<comment type="caution">
    <text evidence="11">The sequence shown here is derived from an EMBL/GenBank/DDBJ whole genome shotgun (WGS) entry which is preliminary data.</text>
</comment>
<dbReference type="Gene3D" id="1.20.200.10">
    <property type="entry name" value="Fumarase/aspartase (Central domain)"/>
    <property type="match status" value="1"/>
</dbReference>
<reference evidence="11" key="2">
    <citation type="submission" date="2019-06" db="EMBL/GenBank/DDBJ databases">
        <authorList>
            <person name="Hu M."/>
        </authorList>
    </citation>
    <scope>NUCLEOTIDE SEQUENCE</scope>
    <source>
        <strain evidence="11">08RB2639</strain>
    </source>
</reference>
<keyword evidence="4 6" id="KW-0456">Lyase</keyword>
<dbReference type="AlphaFoldDB" id="A0A5C5CHZ8"/>
<feature type="cross-link" description="5-imidazolinone (Ala-Gly)" evidence="6">
    <location>
        <begin position="142"/>
        <end position="144"/>
    </location>
</feature>